<name>C4FCF1_9ACTN</name>
<gene>
    <name evidence="1" type="ORF">COLINT_03771</name>
</gene>
<dbReference type="Proteomes" id="UP000003295">
    <property type="component" value="Unassembled WGS sequence"/>
</dbReference>
<comment type="caution">
    <text evidence="1">The sequence shown here is derived from an EMBL/GenBank/DDBJ whole genome shotgun (WGS) entry which is preliminary data.</text>
</comment>
<sequence>MQWNAQRWDRKCSFTHSSPIGYAVSTAKQTIADNIIQYRTFLSYFRDW</sequence>
<dbReference type="HOGENOM" id="CLU_3151645_0_0_11"/>
<organism evidence="1 2">
    <name type="scientific">Collinsella intestinalis DSM 13280</name>
    <dbReference type="NCBI Taxonomy" id="521003"/>
    <lineage>
        <taxon>Bacteria</taxon>
        <taxon>Bacillati</taxon>
        <taxon>Actinomycetota</taxon>
        <taxon>Coriobacteriia</taxon>
        <taxon>Coriobacteriales</taxon>
        <taxon>Coriobacteriaceae</taxon>
        <taxon>Collinsella</taxon>
    </lineage>
</organism>
<protein>
    <submittedName>
        <fullName evidence="1">Uncharacterized protein</fullName>
    </submittedName>
</protein>
<reference evidence="1 2" key="1">
    <citation type="submission" date="2009-04" db="EMBL/GenBank/DDBJ databases">
        <authorList>
            <person name="Weinstock G."/>
            <person name="Sodergren E."/>
            <person name="Clifton S."/>
            <person name="Fulton L."/>
            <person name="Fulton B."/>
            <person name="Courtney L."/>
            <person name="Fronick C."/>
            <person name="Harrison M."/>
            <person name="Strong C."/>
            <person name="Farmer C."/>
            <person name="Delahaunty K."/>
            <person name="Markovic C."/>
            <person name="Hall O."/>
            <person name="Minx P."/>
            <person name="Tomlinson C."/>
            <person name="Mitreva M."/>
            <person name="Nelson J."/>
            <person name="Hou S."/>
            <person name="Wollam A."/>
            <person name="Pepin K.H."/>
            <person name="Johnson M."/>
            <person name="Bhonagiri V."/>
            <person name="Nash W.E."/>
            <person name="Warren W."/>
            <person name="Chinwalla A."/>
            <person name="Mardis E.R."/>
            <person name="Wilson R.K."/>
        </authorList>
    </citation>
    <scope>NUCLEOTIDE SEQUENCE [LARGE SCALE GENOMIC DNA]</scope>
    <source>
        <strain evidence="1 2">DSM 13280</strain>
    </source>
</reference>
<proteinExistence type="predicted"/>
<evidence type="ECO:0000313" key="2">
    <source>
        <dbReference type="Proteomes" id="UP000003295"/>
    </source>
</evidence>
<dbReference type="AlphaFoldDB" id="C4FCF1"/>
<accession>C4FCF1</accession>
<dbReference type="EMBL" id="ABXH02000054">
    <property type="protein sequence ID" value="EEP43517.1"/>
    <property type="molecule type" value="Genomic_DNA"/>
</dbReference>
<evidence type="ECO:0000313" key="1">
    <source>
        <dbReference type="EMBL" id="EEP43517.1"/>
    </source>
</evidence>